<sequence length="132" mass="14705">MFPIWATGIVFAAVYVQMPTLSVEQGTMLNKTIGSFRIPADSVSSSNVVNVIFWVTVYDRFIVLIARKVTGKERGFTEIQRMGIGLFISVLCMSAAAMVEIKRLELGRELDLVHKLEAVPLSILWQIPNISC</sequence>
<reference evidence="7 8" key="2">
    <citation type="journal article" date="2009" name="PLoS ONE">
        <title>An integrated genetic and cytogenetic map of the cucumber genome.</title>
        <authorList>
            <person name="Ren Y."/>
            <person name="Zhang Z."/>
            <person name="Liu J."/>
            <person name="Staub J.E."/>
            <person name="Han Y."/>
            <person name="Cheng Z."/>
            <person name="Li X."/>
            <person name="Lu J."/>
            <person name="Miao H."/>
            <person name="Kang H."/>
            <person name="Xie B."/>
            <person name="Gu X."/>
            <person name="Wang X."/>
            <person name="Du Y."/>
            <person name="Jin W."/>
            <person name="Huang S."/>
        </authorList>
    </citation>
    <scope>NUCLEOTIDE SEQUENCE [LARGE SCALE GENOMIC DNA]</scope>
    <source>
        <strain evidence="8">cv. 9930</strain>
    </source>
</reference>
<evidence type="ECO:0000256" key="1">
    <source>
        <dbReference type="ARBA" id="ARBA00004141"/>
    </source>
</evidence>
<keyword evidence="8" id="KW-1185">Reference proteome</keyword>
<dbReference type="InterPro" id="IPR000109">
    <property type="entry name" value="POT_fam"/>
</dbReference>
<evidence type="ECO:0000256" key="4">
    <source>
        <dbReference type="ARBA" id="ARBA00022989"/>
    </source>
</evidence>
<dbReference type="GO" id="GO:0016020">
    <property type="term" value="C:membrane"/>
    <property type="evidence" value="ECO:0007669"/>
    <property type="project" value="UniProtKB-SubCell"/>
</dbReference>
<dbReference type="AlphaFoldDB" id="A0A0A0KLK5"/>
<dbReference type="EMBL" id="CM002926">
    <property type="protein sequence ID" value="KGN49754.1"/>
    <property type="molecule type" value="Genomic_DNA"/>
</dbReference>
<name>A0A0A0KLK5_CUCSA</name>
<accession>A0A0A0KLK5</accession>
<dbReference type="Gramene" id="KGN49754">
    <property type="protein sequence ID" value="KGN49754"/>
    <property type="gene ID" value="Csa_5G107030"/>
</dbReference>
<reference evidence="7 8" key="1">
    <citation type="journal article" date="2009" name="Nat. Genet.">
        <title>The genome of the cucumber, Cucumis sativus L.</title>
        <authorList>
            <person name="Huang S."/>
            <person name="Li R."/>
            <person name="Zhang Z."/>
            <person name="Li L."/>
            <person name="Gu X."/>
            <person name="Fan W."/>
            <person name="Lucas W.J."/>
            <person name="Wang X."/>
            <person name="Xie B."/>
            <person name="Ni P."/>
            <person name="Ren Y."/>
            <person name="Zhu H."/>
            <person name="Li J."/>
            <person name="Lin K."/>
            <person name="Jin W."/>
            <person name="Fei Z."/>
            <person name="Li G."/>
            <person name="Staub J."/>
            <person name="Kilian A."/>
            <person name="van der Vossen E.A."/>
            <person name="Wu Y."/>
            <person name="Guo J."/>
            <person name="He J."/>
            <person name="Jia Z."/>
            <person name="Ren Y."/>
            <person name="Tian G."/>
            <person name="Lu Y."/>
            <person name="Ruan J."/>
            <person name="Qian W."/>
            <person name="Wang M."/>
            <person name="Huang Q."/>
            <person name="Li B."/>
            <person name="Xuan Z."/>
            <person name="Cao J."/>
            <person name="Asan"/>
            <person name="Wu Z."/>
            <person name="Zhang J."/>
            <person name="Cai Q."/>
            <person name="Bai Y."/>
            <person name="Zhao B."/>
            <person name="Han Y."/>
            <person name="Li Y."/>
            <person name="Li X."/>
            <person name="Wang S."/>
            <person name="Shi Q."/>
            <person name="Liu S."/>
            <person name="Cho W.K."/>
            <person name="Kim J.Y."/>
            <person name="Xu Y."/>
            <person name="Heller-Uszynska K."/>
            <person name="Miao H."/>
            <person name="Cheng Z."/>
            <person name="Zhang S."/>
            <person name="Wu J."/>
            <person name="Yang Y."/>
            <person name="Kang H."/>
            <person name="Li M."/>
            <person name="Liang H."/>
            <person name="Ren X."/>
            <person name="Shi Z."/>
            <person name="Wen M."/>
            <person name="Jian M."/>
            <person name="Yang H."/>
            <person name="Zhang G."/>
            <person name="Yang Z."/>
            <person name="Chen R."/>
            <person name="Liu S."/>
            <person name="Li J."/>
            <person name="Ma L."/>
            <person name="Liu H."/>
            <person name="Zhou Y."/>
            <person name="Zhao J."/>
            <person name="Fang X."/>
            <person name="Li G."/>
            <person name="Fang L."/>
            <person name="Li Y."/>
            <person name="Liu D."/>
            <person name="Zheng H."/>
            <person name="Zhang Y."/>
            <person name="Qin N."/>
            <person name="Li Z."/>
            <person name="Yang G."/>
            <person name="Yang S."/>
            <person name="Bolund L."/>
            <person name="Kristiansen K."/>
            <person name="Zheng H."/>
            <person name="Li S."/>
            <person name="Zhang X."/>
            <person name="Yang H."/>
            <person name="Wang J."/>
            <person name="Sun R."/>
            <person name="Zhang B."/>
            <person name="Jiang S."/>
            <person name="Wang J."/>
            <person name="Du Y."/>
            <person name="Li S."/>
        </authorList>
    </citation>
    <scope>NUCLEOTIDE SEQUENCE [LARGE SCALE GENOMIC DNA]</scope>
    <source>
        <strain evidence="8">cv. 9930</strain>
    </source>
</reference>
<dbReference type="Pfam" id="PF00854">
    <property type="entry name" value="PTR2"/>
    <property type="match status" value="1"/>
</dbReference>
<evidence type="ECO:0000313" key="7">
    <source>
        <dbReference type="EMBL" id="KGN49754.1"/>
    </source>
</evidence>
<comment type="similarity">
    <text evidence="2">Belongs to the major facilitator superfamily. Proton-dependent oligopeptide transporter (POT/PTR) (TC 2.A.17) family.</text>
</comment>
<dbReference type="Proteomes" id="UP000029981">
    <property type="component" value="Chromosome 5"/>
</dbReference>
<dbReference type="Gene3D" id="1.20.1250.20">
    <property type="entry name" value="MFS general substrate transporter like domains"/>
    <property type="match status" value="1"/>
</dbReference>
<evidence type="ECO:0000256" key="5">
    <source>
        <dbReference type="ARBA" id="ARBA00023136"/>
    </source>
</evidence>
<proteinExistence type="inferred from homology"/>
<dbReference type="InterPro" id="IPR036259">
    <property type="entry name" value="MFS_trans_sf"/>
</dbReference>
<dbReference type="OMA" id="RESHMFQ"/>
<reference evidence="7 8" key="4">
    <citation type="journal article" date="2011" name="BMC Genomics">
        <title>RNA-Seq improves annotation of protein-coding genes in the cucumber genome.</title>
        <authorList>
            <person name="Li Z."/>
            <person name="Zhang Z."/>
            <person name="Yan P."/>
            <person name="Huang S."/>
            <person name="Fei Z."/>
            <person name="Lin K."/>
        </authorList>
    </citation>
    <scope>NUCLEOTIDE SEQUENCE [LARGE SCALE GENOMIC DNA]</scope>
    <source>
        <strain evidence="8">cv. 9930</strain>
    </source>
</reference>
<organism evidence="7 8">
    <name type="scientific">Cucumis sativus</name>
    <name type="common">Cucumber</name>
    <dbReference type="NCBI Taxonomy" id="3659"/>
    <lineage>
        <taxon>Eukaryota</taxon>
        <taxon>Viridiplantae</taxon>
        <taxon>Streptophyta</taxon>
        <taxon>Embryophyta</taxon>
        <taxon>Tracheophyta</taxon>
        <taxon>Spermatophyta</taxon>
        <taxon>Magnoliopsida</taxon>
        <taxon>eudicotyledons</taxon>
        <taxon>Gunneridae</taxon>
        <taxon>Pentapetalae</taxon>
        <taxon>rosids</taxon>
        <taxon>fabids</taxon>
        <taxon>Cucurbitales</taxon>
        <taxon>Cucurbitaceae</taxon>
        <taxon>Benincaseae</taxon>
        <taxon>Cucumis</taxon>
    </lineage>
</organism>
<evidence type="ECO:0000313" key="8">
    <source>
        <dbReference type="Proteomes" id="UP000029981"/>
    </source>
</evidence>
<keyword evidence="4 6" id="KW-1133">Transmembrane helix</keyword>
<keyword evidence="3 6" id="KW-0812">Transmembrane</keyword>
<dbReference type="GO" id="GO:0022857">
    <property type="term" value="F:transmembrane transporter activity"/>
    <property type="evidence" value="ECO:0007669"/>
    <property type="project" value="InterPro"/>
</dbReference>
<evidence type="ECO:0000256" key="3">
    <source>
        <dbReference type="ARBA" id="ARBA00022692"/>
    </source>
</evidence>
<comment type="subcellular location">
    <subcellularLocation>
        <location evidence="1">Membrane</location>
        <topology evidence="1">Multi-pass membrane protein</topology>
    </subcellularLocation>
</comment>
<feature type="transmembrane region" description="Helical" evidence="6">
    <location>
        <begin position="82"/>
        <end position="101"/>
    </location>
</feature>
<evidence type="ECO:0000256" key="6">
    <source>
        <dbReference type="SAM" id="Phobius"/>
    </source>
</evidence>
<protein>
    <submittedName>
        <fullName evidence="7">Uncharacterized protein</fullName>
    </submittedName>
</protein>
<keyword evidence="5 6" id="KW-0472">Membrane</keyword>
<gene>
    <name evidence="7" type="ORF">Csa_5G107030</name>
</gene>
<evidence type="ECO:0000256" key="2">
    <source>
        <dbReference type="ARBA" id="ARBA00005982"/>
    </source>
</evidence>
<dbReference type="PANTHER" id="PTHR11654">
    <property type="entry name" value="OLIGOPEPTIDE TRANSPORTER-RELATED"/>
    <property type="match status" value="1"/>
</dbReference>
<reference evidence="7 8" key="3">
    <citation type="journal article" date="2010" name="BMC Genomics">
        <title>Transcriptome sequencing and comparative analysis of cucumber flowers with different sex types.</title>
        <authorList>
            <person name="Guo S."/>
            <person name="Zheng Y."/>
            <person name="Joung J.G."/>
            <person name="Liu S."/>
            <person name="Zhang Z."/>
            <person name="Crasta O.R."/>
            <person name="Sobral B.W."/>
            <person name="Xu Y."/>
            <person name="Huang S."/>
            <person name="Fei Z."/>
        </authorList>
    </citation>
    <scope>NUCLEOTIDE SEQUENCE [LARGE SCALE GENOMIC DNA]</scope>
    <source>
        <strain evidence="8">cv. 9930</strain>
    </source>
</reference>